<gene>
    <name evidence="1" type="ORF">NPE20_20735</name>
</gene>
<dbReference type="Pfam" id="PF00756">
    <property type="entry name" value="Esterase"/>
    <property type="match status" value="1"/>
</dbReference>
<accession>A0ABT1T7I4</accession>
<evidence type="ECO:0000313" key="2">
    <source>
        <dbReference type="Proteomes" id="UP001204376"/>
    </source>
</evidence>
<keyword evidence="2" id="KW-1185">Reference proteome</keyword>
<dbReference type="SUPFAM" id="SSF53474">
    <property type="entry name" value="alpha/beta-Hydrolases"/>
    <property type="match status" value="1"/>
</dbReference>
<dbReference type="GO" id="GO:0016787">
    <property type="term" value="F:hydrolase activity"/>
    <property type="evidence" value="ECO:0007669"/>
    <property type="project" value="UniProtKB-KW"/>
</dbReference>
<keyword evidence="1" id="KW-0378">Hydrolase</keyword>
<proteinExistence type="predicted"/>
<dbReference type="InterPro" id="IPR029058">
    <property type="entry name" value="AB_hydrolase_fold"/>
</dbReference>
<dbReference type="EMBL" id="JANHOH010000007">
    <property type="protein sequence ID" value="MCQ6960418.1"/>
    <property type="molecule type" value="Genomic_DNA"/>
</dbReference>
<protein>
    <submittedName>
        <fullName evidence="1">Alpha/beta hydrolase-fold protein</fullName>
    </submittedName>
</protein>
<dbReference type="InterPro" id="IPR011990">
    <property type="entry name" value="TPR-like_helical_dom_sf"/>
</dbReference>
<dbReference type="Gene3D" id="1.25.40.10">
    <property type="entry name" value="Tetratricopeptide repeat domain"/>
    <property type="match status" value="1"/>
</dbReference>
<comment type="caution">
    <text evidence="1">The sequence shown here is derived from an EMBL/GenBank/DDBJ whole genome shotgun (WGS) entry which is preliminary data.</text>
</comment>
<dbReference type="Proteomes" id="UP001204376">
    <property type="component" value="Unassembled WGS sequence"/>
</dbReference>
<name>A0ABT1T7I4_9SPHI</name>
<dbReference type="Gene3D" id="3.40.50.1820">
    <property type="entry name" value="alpha/beta hydrolase"/>
    <property type="match status" value="1"/>
</dbReference>
<reference evidence="1 2" key="1">
    <citation type="submission" date="2022-07" db="EMBL/GenBank/DDBJ databases">
        <title>Mucilaginibacter sp. JC4.</title>
        <authorList>
            <person name="Le V."/>
            <person name="Ko S.-R."/>
            <person name="Ahn C.-Y."/>
            <person name="Oh H.-M."/>
        </authorList>
    </citation>
    <scope>NUCLEOTIDE SEQUENCE [LARGE SCALE GENOMIC DNA]</scope>
    <source>
        <strain evidence="1 2">JC4</strain>
    </source>
</reference>
<dbReference type="InterPro" id="IPR000801">
    <property type="entry name" value="Esterase-like"/>
</dbReference>
<organism evidence="1 2">
    <name type="scientific">Mucilaginibacter aquariorum</name>
    <dbReference type="NCBI Taxonomy" id="2967225"/>
    <lineage>
        <taxon>Bacteria</taxon>
        <taxon>Pseudomonadati</taxon>
        <taxon>Bacteroidota</taxon>
        <taxon>Sphingobacteriia</taxon>
        <taxon>Sphingobacteriales</taxon>
        <taxon>Sphingobacteriaceae</taxon>
        <taxon>Mucilaginibacter</taxon>
    </lineage>
</organism>
<evidence type="ECO:0000313" key="1">
    <source>
        <dbReference type="EMBL" id="MCQ6960418.1"/>
    </source>
</evidence>
<sequence>MIFSIRSISAFSQKEVQEKLFSSNLQDTVHYNVFLPLNSEAENGMPTIYAIKYGMIEGSYIAAQLRYFQDANYPIPKTIVVTIRADMDRTGFSYRTGGLTNTGSKFIACLKEEIIPAVEKKYHTAKFRTYLGHSYSASYATYMMQHEPELFRGYILLATEQVGVDYSLQTSSREKTSQPLFQLNKDDTNFYNSTTTFCYAATGVYDENRRKNYAQELIRNFNSLDSSHFISTYDSIPGGNHTNILTTAIQPALEFIYKLYDPAYGYEQGNEHNAWDLFAKAKKRTMEVYGISASKNFNWSRPFLQQAATNKDTSALTKIFSDLNTDSLKDYQLLRAATLYFNAGEKNSAKRYYEQVISRALARKSQQYDASLDGAYQGIALNIYAGEPELAWGYLQKSIDMVYVPDKFGANNIDNYFIVGEFAVNNNYNVETGLGYLLKYLQLRQNVNDAIHNPYYRVYYKIAEGYHLLKKRDKAREYVQRSLASRNDFQPAKDLMIKLK</sequence>